<reference evidence="2" key="1">
    <citation type="submission" date="2019-04" db="EMBL/GenBank/DDBJ databases">
        <authorList>
            <person name="Melise S."/>
            <person name="Noan J."/>
            <person name="Okalmin O."/>
        </authorList>
    </citation>
    <scope>NUCLEOTIDE SEQUENCE</scope>
    <source>
        <strain evidence="2">FN9</strain>
    </source>
</reference>
<dbReference type="EMBL" id="CAJPIJ010000136">
    <property type="protein sequence ID" value="CAG1986800.1"/>
    <property type="molecule type" value="Genomic_DNA"/>
</dbReference>
<evidence type="ECO:0000313" key="2">
    <source>
        <dbReference type="EMBL" id="VIO61689.1"/>
    </source>
</evidence>
<reference evidence="1" key="2">
    <citation type="submission" date="2021-03" db="EMBL/GenBank/DDBJ databases">
        <authorList>
            <person name="Alouane T."/>
            <person name="Langin T."/>
            <person name="Bonhomme L."/>
        </authorList>
    </citation>
    <scope>NUCLEOTIDE SEQUENCE</scope>
    <source>
        <strain evidence="1">MDC_Fg202</strain>
    </source>
</reference>
<protein>
    <submittedName>
        <fullName evidence="2">Uncharacterized protein</fullName>
    </submittedName>
</protein>
<organism evidence="2">
    <name type="scientific">Gibberella zeae</name>
    <name type="common">Wheat head blight fungus</name>
    <name type="synonym">Fusarium graminearum</name>
    <dbReference type="NCBI Taxonomy" id="5518"/>
    <lineage>
        <taxon>Eukaryota</taxon>
        <taxon>Fungi</taxon>
        <taxon>Dikarya</taxon>
        <taxon>Ascomycota</taxon>
        <taxon>Pezizomycotina</taxon>
        <taxon>Sordariomycetes</taxon>
        <taxon>Hypocreomycetidae</taxon>
        <taxon>Hypocreales</taxon>
        <taxon>Nectriaceae</taxon>
        <taxon>Fusarium</taxon>
    </lineage>
</organism>
<accession>A0A4E9EFL2</accession>
<proteinExistence type="predicted"/>
<gene>
    <name evidence="2" type="ORF">FUG_LOCUS431821</name>
    <name evidence="1" type="ORF">MDCFG202_LOCUS278377</name>
</gene>
<dbReference type="EMBL" id="CAAKMV010000152">
    <property type="protein sequence ID" value="VIO61689.1"/>
    <property type="molecule type" value="Genomic_DNA"/>
</dbReference>
<sequence>MTLAIDWFTGPLAYLATQNVRHYKLQLETAVAVAVAFKIQRCVGVHVDRVSVWVLVANQKFQMSWFKSMDILGPDTTTAFLYLYKSFICR</sequence>
<dbReference type="AlphaFoldDB" id="A0A4E9EFL2"/>
<evidence type="ECO:0000313" key="1">
    <source>
        <dbReference type="EMBL" id="CAG1986800.1"/>
    </source>
</evidence>
<dbReference type="Proteomes" id="UP000746612">
    <property type="component" value="Unassembled WGS sequence"/>
</dbReference>
<name>A0A4E9EFL2_GIBZA</name>